<dbReference type="Proteomes" id="UP001060414">
    <property type="component" value="Chromosome"/>
</dbReference>
<keyword evidence="5" id="KW-1185">Reference proteome</keyword>
<evidence type="ECO:0000313" key="5">
    <source>
        <dbReference type="Proteomes" id="UP001060414"/>
    </source>
</evidence>
<dbReference type="PANTHER" id="PTHR35038:SF8">
    <property type="entry name" value="C-TYPE POLYHEME CYTOCHROME OMCC"/>
    <property type="match status" value="1"/>
</dbReference>
<dbReference type="InterPro" id="IPR051829">
    <property type="entry name" value="Multiheme_Cytochr_ET"/>
</dbReference>
<organism evidence="4 5">
    <name type="scientific">Geoalkalibacter halelectricus</name>
    <dbReference type="NCBI Taxonomy" id="2847045"/>
    <lineage>
        <taxon>Bacteria</taxon>
        <taxon>Pseudomonadati</taxon>
        <taxon>Thermodesulfobacteriota</taxon>
        <taxon>Desulfuromonadia</taxon>
        <taxon>Desulfuromonadales</taxon>
        <taxon>Geoalkalibacteraceae</taxon>
        <taxon>Geoalkalibacter</taxon>
    </lineage>
</organism>
<feature type="domain" description="Outer membrane cytochrome MtrC/MtrF-like" evidence="3">
    <location>
        <begin position="89"/>
        <end position="185"/>
    </location>
</feature>
<keyword evidence="1" id="KW-0732">Signal</keyword>
<accession>A0ABY5ZHK0</accession>
<dbReference type="Gene3D" id="1.10.1130.10">
    <property type="entry name" value="Flavocytochrome C3, Chain A"/>
    <property type="match status" value="1"/>
</dbReference>
<dbReference type="Pfam" id="PF22113">
    <property type="entry name" value="Mtrc-MtrF_II-IV_dom"/>
    <property type="match status" value="1"/>
</dbReference>
<evidence type="ECO:0000259" key="3">
    <source>
        <dbReference type="Pfam" id="PF22113"/>
    </source>
</evidence>
<dbReference type="RefSeq" id="WP_260746989.1">
    <property type="nucleotide sequence ID" value="NZ_CP092109.1"/>
</dbReference>
<proteinExistence type="predicted"/>
<feature type="transmembrane region" description="Helical" evidence="2">
    <location>
        <begin position="319"/>
        <end position="341"/>
    </location>
</feature>
<keyword evidence="2" id="KW-1133">Transmembrane helix</keyword>
<evidence type="ECO:0000256" key="1">
    <source>
        <dbReference type="ARBA" id="ARBA00022729"/>
    </source>
</evidence>
<dbReference type="InterPro" id="IPR054337">
    <property type="entry name" value="Mtrc-MtrF-like_dom_II/IV"/>
</dbReference>
<dbReference type="InterPro" id="IPR036280">
    <property type="entry name" value="Multihaem_cyt_sf"/>
</dbReference>
<evidence type="ECO:0000313" key="4">
    <source>
        <dbReference type="EMBL" id="UWZ78632.1"/>
    </source>
</evidence>
<dbReference type="InterPro" id="IPR018247">
    <property type="entry name" value="EF_Hand_1_Ca_BS"/>
</dbReference>
<reference evidence="4" key="1">
    <citation type="journal article" date="2022" name="Environ. Microbiol.">
        <title>Geoalkalibacter halelectricus SAP #1 sp. nov. possessing extracellular electron transfer and mineral#reducing capabilities from a haloalkaline environment.</title>
        <authorList>
            <person name="Yadav S."/>
            <person name="Singh R."/>
            <person name="Sundharam S.S."/>
            <person name="Chaudhary S."/>
            <person name="Krishnamurthi S."/>
            <person name="Patil S.A."/>
        </authorList>
    </citation>
    <scope>NUCLEOTIDE SEQUENCE</scope>
    <source>
        <strain evidence="4">SAP-1</strain>
    </source>
</reference>
<sequence length="350" mass="38192">MKISAKHLIFLFFMYFLAFVALVAVPSGWAADTDHCLMCHGDAGMVGDALYVDGDKFAATLHGDMGCVACHVDATYDHPDDGLRLAAVNCNDCHFDIEQEYNAGIHAGLASCNDCHEPHSVRGPTEVSGYDMNLMCTGCHSVSRMVDSHSRWLPQAGLHIEAVPCITCHTSSEDVVITWYLVKQKQAYGDFVLLSNEELQQLAGEAGITEIIDRDGDGFVSLAELRAFNTSRDFRGLHLVGMMTPETVSHNFQVLDNRWDCTFCHASGPGAMQTSYVAFPRGDGSFKRLDVEKGAALDALYGTPNFYMVGATRNKTMDILGAMIIAGGLVLPVGHGTLRFFTRKNRKGGH</sequence>
<keyword evidence="2" id="KW-0472">Membrane</keyword>
<dbReference type="PROSITE" id="PS00018">
    <property type="entry name" value="EF_HAND_1"/>
    <property type="match status" value="1"/>
</dbReference>
<dbReference type="EMBL" id="CP092109">
    <property type="protein sequence ID" value="UWZ78632.1"/>
    <property type="molecule type" value="Genomic_DNA"/>
</dbReference>
<protein>
    <submittedName>
        <fullName evidence="4">Cytochrome c3 family protein</fullName>
    </submittedName>
</protein>
<keyword evidence="2" id="KW-0812">Transmembrane</keyword>
<gene>
    <name evidence="4" type="ORF">L9S41_13205</name>
</gene>
<dbReference type="SUPFAM" id="SSF48695">
    <property type="entry name" value="Multiheme cytochromes"/>
    <property type="match status" value="1"/>
</dbReference>
<dbReference type="CDD" id="cd08168">
    <property type="entry name" value="Cytochrom_C3"/>
    <property type="match status" value="1"/>
</dbReference>
<name>A0ABY5ZHK0_9BACT</name>
<evidence type="ECO:0000256" key="2">
    <source>
        <dbReference type="SAM" id="Phobius"/>
    </source>
</evidence>
<dbReference type="PANTHER" id="PTHR35038">
    <property type="entry name" value="DISSIMILATORY SULFITE REDUCTASE SIRA"/>
    <property type="match status" value="1"/>
</dbReference>